<feature type="transmembrane region" description="Helical" evidence="2">
    <location>
        <begin position="39"/>
        <end position="63"/>
    </location>
</feature>
<dbReference type="Proteomes" id="UP000825935">
    <property type="component" value="Chromosome 30"/>
</dbReference>
<evidence type="ECO:0000256" key="2">
    <source>
        <dbReference type="SAM" id="Phobius"/>
    </source>
</evidence>
<feature type="transmembrane region" description="Helical" evidence="2">
    <location>
        <begin position="187"/>
        <end position="210"/>
    </location>
</feature>
<dbReference type="OrthoDB" id="1870641at2759"/>
<feature type="region of interest" description="Disordered" evidence="1">
    <location>
        <begin position="261"/>
        <end position="283"/>
    </location>
</feature>
<dbReference type="AlphaFoldDB" id="A0A8T2R0K1"/>
<keyword evidence="2" id="KW-0812">Transmembrane</keyword>
<dbReference type="EMBL" id="CM035435">
    <property type="protein sequence ID" value="KAH7289932.1"/>
    <property type="molecule type" value="Genomic_DNA"/>
</dbReference>
<evidence type="ECO:0000256" key="1">
    <source>
        <dbReference type="SAM" id="MobiDB-lite"/>
    </source>
</evidence>
<proteinExistence type="predicted"/>
<gene>
    <name evidence="3" type="ORF">KP509_30G024500</name>
</gene>
<evidence type="ECO:0000313" key="4">
    <source>
        <dbReference type="Proteomes" id="UP000825935"/>
    </source>
</evidence>
<organism evidence="3 4">
    <name type="scientific">Ceratopteris richardii</name>
    <name type="common">Triangle waterfern</name>
    <dbReference type="NCBI Taxonomy" id="49495"/>
    <lineage>
        <taxon>Eukaryota</taxon>
        <taxon>Viridiplantae</taxon>
        <taxon>Streptophyta</taxon>
        <taxon>Embryophyta</taxon>
        <taxon>Tracheophyta</taxon>
        <taxon>Polypodiopsida</taxon>
        <taxon>Polypodiidae</taxon>
        <taxon>Polypodiales</taxon>
        <taxon>Pteridineae</taxon>
        <taxon>Pteridaceae</taxon>
        <taxon>Parkerioideae</taxon>
        <taxon>Ceratopteris</taxon>
    </lineage>
</organism>
<protein>
    <recommendedName>
        <fullName evidence="5">Transmembrane protein</fullName>
    </recommendedName>
</protein>
<evidence type="ECO:0008006" key="5">
    <source>
        <dbReference type="Google" id="ProtNLM"/>
    </source>
</evidence>
<evidence type="ECO:0000313" key="3">
    <source>
        <dbReference type="EMBL" id="KAH7289932.1"/>
    </source>
</evidence>
<accession>A0A8T2R0K1</accession>
<dbReference type="OMA" id="TENYHEA"/>
<feature type="transmembrane region" description="Helical" evidence="2">
    <location>
        <begin position="157"/>
        <end position="181"/>
    </location>
</feature>
<keyword evidence="4" id="KW-1185">Reference proteome</keyword>
<comment type="caution">
    <text evidence="3">The sequence shown here is derived from an EMBL/GenBank/DDBJ whole genome shotgun (WGS) entry which is preliminary data.</text>
</comment>
<sequence length="297" mass="32843">MRKAGQTMGLMLRQAMMTNEEYSELREGERVWNRLQRPLSLVAGVFLFTLALTGAVVACNVVFPPGGGTPFCSKHPIPASGITDDSMHSYYFTEYEATQYFWLAAFVPSFLIFFVSAIYLVAGILVAYSAPETHACVKVVENNCCASRKGGVHCLAIVNLSFAIVFALMGLFLGSTILTLQTDCSPTLFLCYEMICWSFFFLYGGTFIFLRHNAAVIMSEGDFYGNRTMDIELLEGSNILPSPGAVRRLNAAFSSWTGSSVLSSDGENDDDDVHGSGLDDAWDDNFYDNVEIEKQRR</sequence>
<keyword evidence="2" id="KW-1133">Transmembrane helix</keyword>
<feature type="transmembrane region" description="Helical" evidence="2">
    <location>
        <begin position="100"/>
        <end position="128"/>
    </location>
</feature>
<dbReference type="PANTHER" id="PTHR36060:SF1">
    <property type="entry name" value="OS02G0272400 PROTEIN"/>
    <property type="match status" value="1"/>
</dbReference>
<reference evidence="3" key="1">
    <citation type="submission" date="2021-08" db="EMBL/GenBank/DDBJ databases">
        <title>WGS assembly of Ceratopteris richardii.</title>
        <authorList>
            <person name="Marchant D.B."/>
            <person name="Chen G."/>
            <person name="Jenkins J."/>
            <person name="Shu S."/>
            <person name="Leebens-Mack J."/>
            <person name="Grimwood J."/>
            <person name="Schmutz J."/>
            <person name="Soltis P."/>
            <person name="Soltis D."/>
            <person name="Chen Z.-H."/>
        </authorList>
    </citation>
    <scope>NUCLEOTIDE SEQUENCE</scope>
    <source>
        <strain evidence="3">Whitten #5841</strain>
        <tissue evidence="3">Leaf</tissue>
    </source>
</reference>
<keyword evidence="2" id="KW-0472">Membrane</keyword>
<dbReference type="PANTHER" id="PTHR36060">
    <property type="entry name" value="OS02G0272400 PROTEIN"/>
    <property type="match status" value="1"/>
</dbReference>
<name>A0A8T2R0K1_CERRI</name>